<comment type="caution">
    <text evidence="1">The sequence shown here is derived from an EMBL/GenBank/DDBJ whole genome shotgun (WGS) entry which is preliminary data.</text>
</comment>
<evidence type="ECO:0000313" key="2">
    <source>
        <dbReference type="Proteomes" id="UP000801492"/>
    </source>
</evidence>
<sequence length="324" mass="37169">MGNCVRKQPTKSPLESDIQQMSFESTISVTNISTLSENDTSSYATPITSIAATPSVQFSWNRLQNIYFETLKKSEFDMELAVLETMKDIFNIIKINIVPLSRRFYDCILEIDRTFPIHFEDCAARNKKSQTGSMAVMDKIKSHTLSMIYMHIHIINVLESSKPKEASTYFRLIATSHLLMKTLPEYFNIMNMVMGKFLLKAGLLNEENAEAVVVYFNYMSSNIINHMNTQAEQDASMDNTENGRSMRAREHYREMKKWYALVEDIRKEVSKVKGKNSVMKIATAESAASRSTVPTEILQQDACLMKYFVKKKVNRSSLNQYKTT</sequence>
<protein>
    <submittedName>
        <fullName evidence="1">Uncharacterized protein</fullName>
    </submittedName>
</protein>
<reference evidence="1" key="1">
    <citation type="submission" date="2019-08" db="EMBL/GenBank/DDBJ databases">
        <title>The genome of the North American firefly Photinus pyralis.</title>
        <authorList>
            <consortium name="Photinus pyralis genome working group"/>
            <person name="Fallon T.R."/>
            <person name="Sander Lower S.E."/>
            <person name="Weng J.-K."/>
        </authorList>
    </citation>
    <scope>NUCLEOTIDE SEQUENCE</scope>
    <source>
        <strain evidence="1">TRF0915ILg1</strain>
        <tissue evidence="1">Whole body</tissue>
    </source>
</reference>
<evidence type="ECO:0000313" key="1">
    <source>
        <dbReference type="EMBL" id="KAF2895650.1"/>
    </source>
</evidence>
<dbReference type="OrthoDB" id="6742765at2759"/>
<proteinExistence type="predicted"/>
<name>A0A8K0G8L6_IGNLU</name>
<dbReference type="Gene3D" id="1.10.490.10">
    <property type="entry name" value="Globins"/>
    <property type="match status" value="1"/>
</dbReference>
<accession>A0A8K0G8L6</accession>
<dbReference type="GO" id="GO:0019825">
    <property type="term" value="F:oxygen binding"/>
    <property type="evidence" value="ECO:0007669"/>
    <property type="project" value="InterPro"/>
</dbReference>
<dbReference type="GO" id="GO:0020037">
    <property type="term" value="F:heme binding"/>
    <property type="evidence" value="ECO:0007669"/>
    <property type="project" value="InterPro"/>
</dbReference>
<dbReference type="Proteomes" id="UP000801492">
    <property type="component" value="Unassembled WGS sequence"/>
</dbReference>
<dbReference type="InterPro" id="IPR012292">
    <property type="entry name" value="Globin/Proto"/>
</dbReference>
<organism evidence="1 2">
    <name type="scientific">Ignelater luminosus</name>
    <name type="common">Cucubano</name>
    <name type="synonym">Pyrophorus luminosus</name>
    <dbReference type="NCBI Taxonomy" id="2038154"/>
    <lineage>
        <taxon>Eukaryota</taxon>
        <taxon>Metazoa</taxon>
        <taxon>Ecdysozoa</taxon>
        <taxon>Arthropoda</taxon>
        <taxon>Hexapoda</taxon>
        <taxon>Insecta</taxon>
        <taxon>Pterygota</taxon>
        <taxon>Neoptera</taxon>
        <taxon>Endopterygota</taxon>
        <taxon>Coleoptera</taxon>
        <taxon>Polyphaga</taxon>
        <taxon>Elateriformia</taxon>
        <taxon>Elateroidea</taxon>
        <taxon>Elateridae</taxon>
        <taxon>Agrypninae</taxon>
        <taxon>Pyrophorini</taxon>
        <taxon>Ignelater</taxon>
    </lineage>
</organism>
<dbReference type="AlphaFoldDB" id="A0A8K0G8L6"/>
<keyword evidence="2" id="KW-1185">Reference proteome</keyword>
<dbReference type="EMBL" id="VTPC01005736">
    <property type="protein sequence ID" value="KAF2895650.1"/>
    <property type="molecule type" value="Genomic_DNA"/>
</dbReference>
<gene>
    <name evidence="1" type="ORF">ILUMI_10509</name>
</gene>